<evidence type="ECO:0000313" key="2">
    <source>
        <dbReference type="Proteomes" id="UP001190700"/>
    </source>
</evidence>
<protein>
    <submittedName>
        <fullName evidence="1">Uncharacterized protein</fullName>
    </submittedName>
</protein>
<comment type="caution">
    <text evidence="1">The sequence shown here is derived from an EMBL/GenBank/DDBJ whole genome shotgun (WGS) entry which is preliminary data.</text>
</comment>
<dbReference type="AlphaFoldDB" id="A0AAE0GNZ3"/>
<evidence type="ECO:0000313" key="1">
    <source>
        <dbReference type="EMBL" id="KAK3281548.1"/>
    </source>
</evidence>
<organism evidence="1 2">
    <name type="scientific">Cymbomonas tetramitiformis</name>
    <dbReference type="NCBI Taxonomy" id="36881"/>
    <lineage>
        <taxon>Eukaryota</taxon>
        <taxon>Viridiplantae</taxon>
        <taxon>Chlorophyta</taxon>
        <taxon>Pyramimonadophyceae</taxon>
        <taxon>Pyramimonadales</taxon>
        <taxon>Pyramimonadaceae</taxon>
        <taxon>Cymbomonas</taxon>
    </lineage>
</organism>
<reference evidence="1 2" key="1">
    <citation type="journal article" date="2015" name="Genome Biol. Evol.">
        <title>Comparative Genomics of a Bacterivorous Green Alga Reveals Evolutionary Causalities and Consequences of Phago-Mixotrophic Mode of Nutrition.</title>
        <authorList>
            <person name="Burns J.A."/>
            <person name="Paasch A."/>
            <person name="Narechania A."/>
            <person name="Kim E."/>
        </authorList>
    </citation>
    <scope>NUCLEOTIDE SEQUENCE [LARGE SCALE GENOMIC DNA]</scope>
    <source>
        <strain evidence="1 2">PLY_AMNH</strain>
    </source>
</reference>
<dbReference type="Proteomes" id="UP001190700">
    <property type="component" value="Unassembled WGS sequence"/>
</dbReference>
<name>A0AAE0GNZ3_9CHLO</name>
<proteinExistence type="predicted"/>
<sequence length="248" mass="27206">MVTATSQKENVRALLMGFSATTQRPLGGQRRPIPQHYAPLYYNTLRRQRSIPEAIEKYGQEKPRTLNKFRLGLGFLFGCLCVYSVQNVGLVYEEFDEFPGVANRESLALPGFGGTVEEMMSYGRTLFKIPYNTWQTIAYSGPSPTEAAAVIPAETIARLLLRWQVADTTTSDPVDSAHASHRLLPHSGPTVRPPANAGVVEVNARRSHIPALRSSKLGDDKGYPLEGRRVLGGNREGVVAPSKVVVVS</sequence>
<keyword evidence="2" id="KW-1185">Reference proteome</keyword>
<accession>A0AAE0GNZ3</accession>
<dbReference type="EMBL" id="LGRX02003805">
    <property type="protein sequence ID" value="KAK3281548.1"/>
    <property type="molecule type" value="Genomic_DNA"/>
</dbReference>
<gene>
    <name evidence="1" type="ORF">CYMTET_10668</name>
</gene>